<protein>
    <submittedName>
        <fullName evidence="1">Uncharacterized protein</fullName>
    </submittedName>
</protein>
<reference evidence="1" key="1">
    <citation type="submission" date="2021-01" db="EMBL/GenBank/DDBJ databases">
        <authorList>
            <person name="Corre E."/>
            <person name="Pelletier E."/>
            <person name="Niang G."/>
            <person name="Scheremetjew M."/>
            <person name="Finn R."/>
            <person name="Kale V."/>
            <person name="Holt S."/>
            <person name="Cochrane G."/>
            <person name="Meng A."/>
            <person name="Brown T."/>
            <person name="Cohen L."/>
        </authorList>
    </citation>
    <scope>NUCLEOTIDE SEQUENCE</scope>
    <source>
        <strain evidence="1">CCMP1381</strain>
    </source>
</reference>
<name>A0A7S2E3N1_9STRA</name>
<evidence type="ECO:0000313" key="1">
    <source>
        <dbReference type="EMBL" id="CAD9470440.1"/>
    </source>
</evidence>
<organism evidence="1">
    <name type="scientific">Octactis speculum</name>
    <dbReference type="NCBI Taxonomy" id="3111310"/>
    <lineage>
        <taxon>Eukaryota</taxon>
        <taxon>Sar</taxon>
        <taxon>Stramenopiles</taxon>
        <taxon>Ochrophyta</taxon>
        <taxon>Dictyochophyceae</taxon>
        <taxon>Dictyochales</taxon>
        <taxon>Dictyochaceae</taxon>
        <taxon>Octactis</taxon>
    </lineage>
</organism>
<accession>A0A7S2E3N1</accession>
<sequence>MSLVSRLFLPKGGVKANGQLWVRTFKVGLVPRLLAHLRFIKSMYCSKCIAQGRGGWGKKMLRNSREYSAVSRLIDKTRLRKLSATIGLDNYLVFSSSVI</sequence>
<dbReference type="AlphaFoldDB" id="A0A7S2E3N1"/>
<dbReference type="EMBL" id="HBGS01052585">
    <property type="protein sequence ID" value="CAD9470440.1"/>
    <property type="molecule type" value="Transcribed_RNA"/>
</dbReference>
<proteinExistence type="predicted"/>
<gene>
    <name evidence="1" type="ORF">DSPE1174_LOCUS27147</name>
</gene>